<gene>
    <name evidence="8" type="ORF">DXC85_03500</name>
    <name evidence="5" type="ORF">GBB65_07195</name>
    <name evidence="4" type="ORF">GBC45_10300</name>
    <name evidence="3" type="ORF">GBC97_07160</name>
    <name evidence="2" type="ORF">GBK08_07270</name>
    <name evidence="6" type="ORF">GT999_04930</name>
    <name evidence="7" type="ORF">GUA24_03080</name>
</gene>
<feature type="region of interest" description="Disordered" evidence="1">
    <location>
        <begin position="1"/>
        <end position="32"/>
    </location>
</feature>
<evidence type="ECO:0000313" key="9">
    <source>
        <dbReference type="Proteomes" id="UP000261186"/>
    </source>
</evidence>
<dbReference type="Proteomes" id="UP000261186">
    <property type="component" value="Unassembled WGS sequence"/>
</dbReference>
<protein>
    <submittedName>
        <fullName evidence="4">Uncharacterized protein</fullName>
    </submittedName>
</protein>
<evidence type="ECO:0000313" key="2">
    <source>
        <dbReference type="EMBL" id="KAB6837949.1"/>
    </source>
</evidence>
<sequence>MSEASNPKRRRMNQPRPSGRPGAKAMPPGPSATVLELPAISMVPLDAAVEVEPSLSASGLRISMLPSLVLYSPLFSFQIPDAPLLPASPAERKCLVFLVSAHLFTRDGMFFKQSQ</sequence>
<evidence type="ECO:0000313" key="11">
    <source>
        <dbReference type="Proteomes" id="UP000461165"/>
    </source>
</evidence>
<dbReference type="Proteomes" id="UP000466472">
    <property type="component" value="Unassembled WGS sequence"/>
</dbReference>
<evidence type="ECO:0000313" key="13">
    <source>
        <dbReference type="Proteomes" id="UP000476628"/>
    </source>
</evidence>
<dbReference type="EMBL" id="WDRV01000008">
    <property type="protein sequence ID" value="KAB7322491.1"/>
    <property type="molecule type" value="Genomic_DNA"/>
</dbReference>
<evidence type="ECO:0000313" key="10">
    <source>
        <dbReference type="Proteomes" id="UP000451234"/>
    </source>
</evidence>
<dbReference type="EMBL" id="WDVF01000011">
    <property type="protein sequence ID" value="KAB7135009.1"/>
    <property type="molecule type" value="Genomic_DNA"/>
</dbReference>
<dbReference type="Proteomes" id="UP000461165">
    <property type="component" value="Unassembled WGS sequence"/>
</dbReference>
<evidence type="ECO:0000313" key="5">
    <source>
        <dbReference type="EMBL" id="KAB7322491.1"/>
    </source>
</evidence>
<evidence type="ECO:0000313" key="4">
    <source>
        <dbReference type="EMBL" id="KAB7201628.1"/>
    </source>
</evidence>
<evidence type="ECO:0000256" key="1">
    <source>
        <dbReference type="SAM" id="MobiDB-lite"/>
    </source>
</evidence>
<evidence type="ECO:0000313" key="12">
    <source>
        <dbReference type="Proteomes" id="UP000466472"/>
    </source>
</evidence>
<dbReference type="EMBL" id="WXDR01000003">
    <property type="protein sequence ID" value="MZU08026.1"/>
    <property type="molecule type" value="Genomic_DNA"/>
</dbReference>
<comment type="caution">
    <text evidence="4">The sequence shown here is derived from an EMBL/GenBank/DDBJ whole genome shotgun (WGS) entry which is preliminary data.</text>
</comment>
<dbReference type="Proteomes" id="UP000451234">
    <property type="component" value="Unassembled WGS sequence"/>
</dbReference>
<dbReference type="EMBL" id="WEAY01000011">
    <property type="protein sequence ID" value="KAB6837949.1"/>
    <property type="molecule type" value="Genomic_DNA"/>
</dbReference>
<evidence type="ECO:0000313" key="6">
    <source>
        <dbReference type="EMBL" id="MZR88661.1"/>
    </source>
</evidence>
<reference evidence="8 9" key="1">
    <citation type="submission" date="2018-08" db="EMBL/GenBank/DDBJ databases">
        <title>A genome reference for cultivated species of the human gut microbiota.</title>
        <authorList>
            <person name="Zou Y."/>
            <person name="Xue W."/>
            <person name="Luo G."/>
        </authorList>
    </citation>
    <scope>NUCLEOTIDE SEQUENCE [LARGE SCALE GENOMIC DNA]</scope>
    <source>
        <strain evidence="8 9">TF08-4AC</strain>
    </source>
</reference>
<accession>A0A269T725</accession>
<evidence type="ECO:0000313" key="8">
    <source>
        <dbReference type="EMBL" id="RGL05021.1"/>
    </source>
</evidence>
<dbReference type="EMBL" id="WDUB01000023">
    <property type="protein sequence ID" value="KAB7201628.1"/>
    <property type="molecule type" value="Genomic_DNA"/>
</dbReference>
<reference evidence="10 11" key="2">
    <citation type="journal article" date="2019" name="Nat. Med.">
        <title>A library of human gut bacterial isolates paired with longitudinal multiomics data enables mechanistic microbiome research.</title>
        <authorList>
            <person name="Poyet M."/>
            <person name="Groussin M."/>
            <person name="Gibbons S.M."/>
            <person name="Avila-Pacheco J."/>
            <person name="Jiang X."/>
            <person name="Kearney S.M."/>
            <person name="Perrotta A.R."/>
            <person name="Berdy B."/>
            <person name="Zhao S."/>
            <person name="Lieberman T.D."/>
            <person name="Swanson P.K."/>
            <person name="Smith M."/>
            <person name="Roesemann S."/>
            <person name="Alexander J.E."/>
            <person name="Rich S.A."/>
            <person name="Livny J."/>
            <person name="Vlamakis H."/>
            <person name="Clish C."/>
            <person name="Bullock K."/>
            <person name="Deik A."/>
            <person name="Scott J."/>
            <person name="Pierce K.A."/>
            <person name="Xavier R.J."/>
            <person name="Alm E.J."/>
        </authorList>
    </citation>
    <scope>NUCLEOTIDE SEQUENCE [LARGE SCALE GENOMIC DNA]</scope>
    <source>
        <strain evidence="4 13">BIOML-A136</strain>
        <strain evidence="3 11">BIOML-A166</strain>
        <strain evidence="2 14">BIOML-A320</strain>
        <strain evidence="6 12">BIOML-A395</strain>
        <strain evidence="7">BIOML-A409</strain>
        <strain evidence="5 10">BIOML-A75</strain>
    </source>
</reference>
<dbReference type="Proteomes" id="UP000638311">
    <property type="component" value="Unassembled WGS sequence"/>
</dbReference>
<proteinExistence type="predicted"/>
<dbReference type="Proteomes" id="UP000476628">
    <property type="component" value="Unassembled WGS sequence"/>
</dbReference>
<dbReference type="EMBL" id="QSRH01000002">
    <property type="protein sequence ID" value="RGL05021.1"/>
    <property type="molecule type" value="Genomic_DNA"/>
</dbReference>
<evidence type="ECO:0000313" key="14">
    <source>
        <dbReference type="Proteomes" id="UP000478746"/>
    </source>
</evidence>
<organism evidence="4 13">
    <name type="scientific">Bifidobacterium longum</name>
    <dbReference type="NCBI Taxonomy" id="216816"/>
    <lineage>
        <taxon>Bacteria</taxon>
        <taxon>Bacillati</taxon>
        <taxon>Actinomycetota</taxon>
        <taxon>Actinomycetes</taxon>
        <taxon>Bifidobacteriales</taxon>
        <taxon>Bifidobacteriaceae</taxon>
        <taxon>Bifidobacterium</taxon>
    </lineage>
</organism>
<evidence type="ECO:0000313" key="3">
    <source>
        <dbReference type="EMBL" id="KAB7135009.1"/>
    </source>
</evidence>
<dbReference type="EMBL" id="WXEF01000008">
    <property type="protein sequence ID" value="MZR88661.1"/>
    <property type="molecule type" value="Genomic_DNA"/>
</dbReference>
<dbReference type="AlphaFoldDB" id="A0A269T725"/>
<name>A0A269T725_BIFLN</name>
<dbReference type="Proteomes" id="UP000478746">
    <property type="component" value="Unassembled WGS sequence"/>
</dbReference>
<evidence type="ECO:0000313" key="7">
    <source>
        <dbReference type="EMBL" id="MZU08026.1"/>
    </source>
</evidence>